<evidence type="ECO:0000256" key="2">
    <source>
        <dbReference type="SAM" id="Coils"/>
    </source>
</evidence>
<dbReference type="Pfam" id="PF14559">
    <property type="entry name" value="TPR_19"/>
    <property type="match status" value="1"/>
</dbReference>
<dbReference type="Proteomes" id="UP001181355">
    <property type="component" value="Chromosome"/>
</dbReference>
<evidence type="ECO:0000256" key="3">
    <source>
        <dbReference type="SAM" id="MobiDB-lite"/>
    </source>
</evidence>
<organism evidence="4 5">
    <name type="scientific">Undibacterium cyanobacteriorum</name>
    <dbReference type="NCBI Taxonomy" id="3073561"/>
    <lineage>
        <taxon>Bacteria</taxon>
        <taxon>Pseudomonadati</taxon>
        <taxon>Pseudomonadota</taxon>
        <taxon>Betaproteobacteria</taxon>
        <taxon>Burkholderiales</taxon>
        <taxon>Oxalobacteraceae</taxon>
        <taxon>Undibacterium</taxon>
    </lineage>
</organism>
<dbReference type="Pfam" id="PF13432">
    <property type="entry name" value="TPR_16"/>
    <property type="match status" value="1"/>
</dbReference>
<protein>
    <submittedName>
        <fullName evidence="4">Tetratricopeptide repeat protein</fullName>
    </submittedName>
</protein>
<evidence type="ECO:0000313" key="4">
    <source>
        <dbReference type="EMBL" id="WMW79359.1"/>
    </source>
</evidence>
<feature type="repeat" description="TPR" evidence="1">
    <location>
        <begin position="241"/>
        <end position="274"/>
    </location>
</feature>
<evidence type="ECO:0000313" key="5">
    <source>
        <dbReference type="Proteomes" id="UP001181355"/>
    </source>
</evidence>
<feature type="compositionally biased region" description="Basic and acidic residues" evidence="3">
    <location>
        <begin position="143"/>
        <end position="157"/>
    </location>
</feature>
<name>A0ABY9RFE2_9BURK</name>
<sequence length="426" mass="46652">MVSLINQMLQDLEKRKAEGKSEESSSAQYVQYGDPLARSSGRSWKFAILVLVMIGLAYLAYRQFGGQTNLVQTNGSQPPQSKVELGPEVAQLPLLLRLSTDISTPRDLDSMPAKTSMPVDSAPPATSISTSPSGGELQSQSSIEKRVDRAGEKAPEKLEIKQPDKQTEVVAIVSKSSSTPESVQTSVQAIAKKDEGAQSKLNASDKPVTKLAAEANNANAMERLPAPAPVMVKEVSPQQKAESEFKQATVYQQQGRNTEAIQALQRALILDQTHMPARQLLVSLMLDSKRYDDAIRELRAGLALDSHQVNFAMVLARILVERAKLNEAVEVLQKSVAFAQDRPDYLAFIAALQQKLNHHKEAIAYYRSALERHSQNGVWWMGLGISLQADGNSKEAIEAFQQAKLQPGLGADLIAFVDQRISQLQK</sequence>
<feature type="coiled-coil region" evidence="2">
    <location>
        <begin position="315"/>
        <end position="342"/>
    </location>
</feature>
<evidence type="ECO:0000256" key="1">
    <source>
        <dbReference type="PROSITE-ProRule" id="PRU00339"/>
    </source>
</evidence>
<dbReference type="PANTHER" id="PTHR12558">
    <property type="entry name" value="CELL DIVISION CYCLE 16,23,27"/>
    <property type="match status" value="1"/>
</dbReference>
<reference evidence="4" key="1">
    <citation type="submission" date="2023-09" db="EMBL/GenBank/DDBJ databases">
        <title>Undibacterium sp. 20NA77.5 isolated from freshwater.</title>
        <authorList>
            <person name="Le V."/>
            <person name="Ko S.-R."/>
            <person name="Ahn C.-Y."/>
            <person name="Oh H.-M."/>
        </authorList>
    </citation>
    <scope>NUCLEOTIDE SEQUENCE</scope>
    <source>
        <strain evidence="4">20NA77.5</strain>
    </source>
</reference>
<dbReference type="Gene3D" id="1.25.40.10">
    <property type="entry name" value="Tetratricopeptide repeat domain"/>
    <property type="match status" value="1"/>
</dbReference>
<keyword evidence="1" id="KW-0802">TPR repeat</keyword>
<dbReference type="SMART" id="SM00028">
    <property type="entry name" value="TPR"/>
    <property type="match status" value="3"/>
</dbReference>
<gene>
    <name evidence="4" type="ORF">RF679_11945</name>
</gene>
<proteinExistence type="predicted"/>
<feature type="region of interest" description="Disordered" evidence="3">
    <location>
        <begin position="103"/>
        <end position="157"/>
    </location>
</feature>
<accession>A0ABY9RFE2</accession>
<dbReference type="RefSeq" id="WP_309480857.1">
    <property type="nucleotide sequence ID" value="NZ_CP133720.1"/>
</dbReference>
<dbReference type="PANTHER" id="PTHR12558:SF13">
    <property type="entry name" value="CELL DIVISION CYCLE PROTEIN 27 HOMOLOG"/>
    <property type="match status" value="1"/>
</dbReference>
<dbReference type="EMBL" id="CP133720">
    <property type="protein sequence ID" value="WMW79359.1"/>
    <property type="molecule type" value="Genomic_DNA"/>
</dbReference>
<dbReference type="Pfam" id="PF13174">
    <property type="entry name" value="TPR_6"/>
    <property type="match status" value="1"/>
</dbReference>
<keyword evidence="2" id="KW-0175">Coiled coil</keyword>
<feature type="compositionally biased region" description="Low complexity" evidence="3">
    <location>
        <begin position="122"/>
        <end position="133"/>
    </location>
</feature>
<dbReference type="InterPro" id="IPR011990">
    <property type="entry name" value="TPR-like_helical_dom_sf"/>
</dbReference>
<keyword evidence="5" id="KW-1185">Reference proteome</keyword>
<dbReference type="InterPro" id="IPR019734">
    <property type="entry name" value="TPR_rpt"/>
</dbReference>
<dbReference type="PROSITE" id="PS50005">
    <property type="entry name" value="TPR"/>
    <property type="match status" value="1"/>
</dbReference>
<dbReference type="SUPFAM" id="SSF48452">
    <property type="entry name" value="TPR-like"/>
    <property type="match status" value="1"/>
</dbReference>